<name>A0A543FXN7_9PSEU</name>
<gene>
    <name evidence="4" type="ORF">FB388_5847</name>
</gene>
<dbReference type="InterPro" id="IPR000182">
    <property type="entry name" value="GNAT_dom"/>
</dbReference>
<dbReference type="Gene3D" id="3.40.630.30">
    <property type="match status" value="2"/>
</dbReference>
<dbReference type="Pfam" id="PF00583">
    <property type="entry name" value="Acetyltransf_1"/>
    <property type="match status" value="1"/>
</dbReference>
<proteinExistence type="predicted"/>
<evidence type="ECO:0000256" key="2">
    <source>
        <dbReference type="ARBA" id="ARBA00023315"/>
    </source>
</evidence>
<evidence type="ECO:0000259" key="3">
    <source>
        <dbReference type="PROSITE" id="PS51186"/>
    </source>
</evidence>
<dbReference type="GO" id="GO:0016747">
    <property type="term" value="F:acyltransferase activity, transferring groups other than amino-acyl groups"/>
    <property type="evidence" value="ECO:0007669"/>
    <property type="project" value="InterPro"/>
</dbReference>
<dbReference type="InterPro" id="IPR050832">
    <property type="entry name" value="Bact_Acetyltransf"/>
</dbReference>
<reference evidence="4 5" key="1">
    <citation type="submission" date="2019-06" db="EMBL/GenBank/DDBJ databases">
        <title>Sequencing the genomes of 1000 actinobacteria strains.</title>
        <authorList>
            <person name="Klenk H.-P."/>
        </authorList>
    </citation>
    <scope>NUCLEOTIDE SEQUENCE [LARGE SCALE GENOMIC DNA]</scope>
    <source>
        <strain evidence="4 5">DSM 45511</strain>
    </source>
</reference>
<dbReference type="EMBL" id="VFPH01000002">
    <property type="protein sequence ID" value="TQM38603.1"/>
    <property type="molecule type" value="Genomic_DNA"/>
</dbReference>
<evidence type="ECO:0000256" key="1">
    <source>
        <dbReference type="ARBA" id="ARBA00022679"/>
    </source>
</evidence>
<dbReference type="InterPro" id="IPR016181">
    <property type="entry name" value="Acyl_CoA_acyltransferase"/>
</dbReference>
<dbReference type="Proteomes" id="UP000319818">
    <property type="component" value="Unassembled WGS sequence"/>
</dbReference>
<accession>A0A543FXN7</accession>
<dbReference type="RefSeq" id="WP_211362255.1">
    <property type="nucleotide sequence ID" value="NZ_VFPH01000002.1"/>
</dbReference>
<sequence length="300" mass="32829">MPPIEIRPFRRSDRDQLTDLVNAHVEVVLPGVSVSPNAVLSQLEREPDEIVVDPWVATRHTLVAIRHDRLVAAVHLRTFADEERVAPNHRGAGEFLWLLFWPGSDEAADALAAAAITALERAGVRRVHGDGSLPAPATYGIPEVWPHVAAALRRAGFTPGRRTEAILVADVADLPRPGDPPLPELELHIALGGRGTRFSAVLDGAVVGIHEVQTDLTAGGTRSRLAGWADAWELHVDAAHRRRGIGTWLVGHAADRLRLARADRLLAYTVPGEDAGELPFLRRMGFRELTRTTRGWIREP</sequence>
<dbReference type="PANTHER" id="PTHR43877">
    <property type="entry name" value="AMINOALKYLPHOSPHONATE N-ACETYLTRANSFERASE-RELATED-RELATED"/>
    <property type="match status" value="1"/>
</dbReference>
<keyword evidence="1 4" id="KW-0808">Transferase</keyword>
<organism evidence="4 5">
    <name type="scientific">Pseudonocardia cypriaca</name>
    <dbReference type="NCBI Taxonomy" id="882449"/>
    <lineage>
        <taxon>Bacteria</taxon>
        <taxon>Bacillati</taxon>
        <taxon>Actinomycetota</taxon>
        <taxon>Actinomycetes</taxon>
        <taxon>Pseudonocardiales</taxon>
        <taxon>Pseudonocardiaceae</taxon>
        <taxon>Pseudonocardia</taxon>
    </lineage>
</organism>
<dbReference type="PROSITE" id="PS51186">
    <property type="entry name" value="GNAT"/>
    <property type="match status" value="1"/>
</dbReference>
<protein>
    <submittedName>
        <fullName evidence="4">Acetyltransferase (GNAT) family protein</fullName>
    </submittedName>
</protein>
<evidence type="ECO:0000313" key="5">
    <source>
        <dbReference type="Proteomes" id="UP000319818"/>
    </source>
</evidence>
<comment type="caution">
    <text evidence="4">The sequence shown here is derived from an EMBL/GenBank/DDBJ whole genome shotgun (WGS) entry which is preliminary data.</text>
</comment>
<feature type="domain" description="N-acetyltransferase" evidence="3">
    <location>
        <begin position="158"/>
        <end position="300"/>
    </location>
</feature>
<keyword evidence="2" id="KW-0012">Acyltransferase</keyword>
<dbReference type="AlphaFoldDB" id="A0A543FXN7"/>
<dbReference type="CDD" id="cd04301">
    <property type="entry name" value="NAT_SF"/>
    <property type="match status" value="1"/>
</dbReference>
<evidence type="ECO:0000313" key="4">
    <source>
        <dbReference type="EMBL" id="TQM38603.1"/>
    </source>
</evidence>
<dbReference type="SUPFAM" id="SSF55729">
    <property type="entry name" value="Acyl-CoA N-acyltransferases (Nat)"/>
    <property type="match status" value="2"/>
</dbReference>
<keyword evidence="5" id="KW-1185">Reference proteome</keyword>